<dbReference type="Gene3D" id="3.30.300.30">
    <property type="match status" value="3"/>
</dbReference>
<dbReference type="PROSITE" id="PS00455">
    <property type="entry name" value="AMP_BINDING"/>
    <property type="match status" value="3"/>
</dbReference>
<keyword evidence="5" id="KW-0436">Ligase</keyword>
<dbReference type="Proteomes" id="UP000067626">
    <property type="component" value="Chromosome"/>
</dbReference>
<accession>A0A0K1E9X7</accession>
<feature type="domain" description="Carrier" evidence="7">
    <location>
        <begin position="1045"/>
        <end position="1120"/>
    </location>
</feature>
<dbReference type="CDD" id="cd05930">
    <property type="entry name" value="A_NRPS"/>
    <property type="match status" value="1"/>
</dbReference>
<evidence type="ECO:0000256" key="1">
    <source>
        <dbReference type="ARBA" id="ARBA00001957"/>
    </source>
</evidence>
<proteinExistence type="inferred from homology"/>
<dbReference type="STRING" id="52.CMC5_017860"/>
<evidence type="ECO:0000256" key="2">
    <source>
        <dbReference type="ARBA" id="ARBA00006432"/>
    </source>
</evidence>
<dbReference type="GO" id="GO:0072330">
    <property type="term" value="P:monocarboxylic acid biosynthetic process"/>
    <property type="evidence" value="ECO:0007669"/>
    <property type="project" value="UniProtKB-ARBA"/>
</dbReference>
<dbReference type="Pfam" id="PF00501">
    <property type="entry name" value="AMP-binding"/>
    <property type="match status" value="3"/>
</dbReference>
<dbReference type="GO" id="GO:0043041">
    <property type="term" value="P:amino acid activation for nonribosomal peptide biosynthetic process"/>
    <property type="evidence" value="ECO:0007669"/>
    <property type="project" value="TreeGrafter"/>
</dbReference>
<dbReference type="InterPro" id="IPR045851">
    <property type="entry name" value="AMP-bd_C_sf"/>
</dbReference>
<evidence type="ECO:0000256" key="3">
    <source>
        <dbReference type="ARBA" id="ARBA00022450"/>
    </source>
</evidence>
<dbReference type="PANTHER" id="PTHR45527">
    <property type="entry name" value="NONRIBOSOMAL PEPTIDE SYNTHETASE"/>
    <property type="match status" value="1"/>
</dbReference>
<dbReference type="InterPro" id="IPR020845">
    <property type="entry name" value="AMP-binding_CS"/>
</dbReference>
<organism evidence="8 9">
    <name type="scientific">Chondromyces crocatus</name>
    <dbReference type="NCBI Taxonomy" id="52"/>
    <lineage>
        <taxon>Bacteria</taxon>
        <taxon>Pseudomonadati</taxon>
        <taxon>Myxococcota</taxon>
        <taxon>Polyangia</taxon>
        <taxon>Polyangiales</taxon>
        <taxon>Polyangiaceae</taxon>
        <taxon>Chondromyces</taxon>
    </lineage>
</organism>
<dbReference type="Pfam" id="PF18563">
    <property type="entry name" value="TubC_N"/>
    <property type="match status" value="1"/>
</dbReference>
<gene>
    <name evidence="8" type="ORF">CMC5_017860</name>
</gene>
<dbReference type="PANTHER" id="PTHR45527:SF1">
    <property type="entry name" value="FATTY ACID SYNTHASE"/>
    <property type="match status" value="1"/>
</dbReference>
<dbReference type="Gene3D" id="3.30.559.10">
    <property type="entry name" value="Chloramphenicol acetyltransferase-like domain"/>
    <property type="match status" value="3"/>
</dbReference>
<evidence type="ECO:0000256" key="5">
    <source>
        <dbReference type="ARBA" id="ARBA00022598"/>
    </source>
</evidence>
<feature type="domain" description="Carrier" evidence="7">
    <location>
        <begin position="2112"/>
        <end position="2187"/>
    </location>
</feature>
<dbReference type="PROSITE" id="PS00012">
    <property type="entry name" value="PHOSPHOPANTETHEINE"/>
    <property type="match status" value="2"/>
</dbReference>
<dbReference type="Gene3D" id="1.10.10.1830">
    <property type="entry name" value="Non-ribosomal peptide synthase, adenylation domain"/>
    <property type="match status" value="1"/>
</dbReference>
<feature type="compositionally biased region" description="Basic and acidic residues" evidence="6">
    <location>
        <begin position="3307"/>
        <end position="3317"/>
    </location>
</feature>
<evidence type="ECO:0000256" key="4">
    <source>
        <dbReference type="ARBA" id="ARBA00022553"/>
    </source>
</evidence>
<dbReference type="InterPro" id="IPR000873">
    <property type="entry name" value="AMP-dep_synth/lig_dom"/>
</dbReference>
<dbReference type="Pfam" id="PF00550">
    <property type="entry name" value="PP-binding"/>
    <property type="match status" value="3"/>
</dbReference>
<dbReference type="SUPFAM" id="SSF47336">
    <property type="entry name" value="ACP-like"/>
    <property type="match status" value="3"/>
</dbReference>
<dbReference type="Gene3D" id="3.30.559.30">
    <property type="entry name" value="Nonribosomal peptide synthetase, condensation domain"/>
    <property type="match status" value="3"/>
</dbReference>
<dbReference type="NCBIfam" id="NF003417">
    <property type="entry name" value="PRK04813.1"/>
    <property type="match status" value="3"/>
</dbReference>
<dbReference type="SUPFAM" id="SSF52777">
    <property type="entry name" value="CoA-dependent acyltransferases"/>
    <property type="match status" value="6"/>
</dbReference>
<reference evidence="8 9" key="1">
    <citation type="submission" date="2015-07" db="EMBL/GenBank/DDBJ databases">
        <title>Genome analysis of myxobacterium Chondromyces crocatus Cm c5 reveals a high potential for natural compound synthesis and the genetic basis for the loss of fruiting body formation.</title>
        <authorList>
            <person name="Zaburannyi N."/>
            <person name="Bunk B."/>
            <person name="Maier J."/>
            <person name="Overmann J."/>
            <person name="Mueller R."/>
        </authorList>
    </citation>
    <scope>NUCLEOTIDE SEQUENCE [LARGE SCALE GENOMIC DNA]</scope>
    <source>
        <strain evidence="8 9">Cm c5</strain>
    </source>
</reference>
<dbReference type="PROSITE" id="PS50075">
    <property type="entry name" value="CARRIER"/>
    <property type="match status" value="3"/>
</dbReference>
<protein>
    <recommendedName>
        <fullName evidence="7">Carrier domain-containing protein</fullName>
    </recommendedName>
</protein>
<feature type="region of interest" description="Disordered" evidence="6">
    <location>
        <begin position="3296"/>
        <end position="3323"/>
    </location>
</feature>
<dbReference type="InterPro" id="IPR025110">
    <property type="entry name" value="AMP-bd_C"/>
</dbReference>
<dbReference type="RefSeq" id="WP_050429982.1">
    <property type="nucleotide sequence ID" value="NZ_CP012159.1"/>
</dbReference>
<evidence type="ECO:0000259" key="7">
    <source>
        <dbReference type="PROSITE" id="PS50075"/>
    </source>
</evidence>
<keyword evidence="9" id="KW-1185">Reference proteome</keyword>
<dbReference type="PATRIC" id="fig|52.7.peg.1918"/>
<dbReference type="NCBIfam" id="TIGR01733">
    <property type="entry name" value="AA-adenyl-dom"/>
    <property type="match status" value="3"/>
</dbReference>
<dbReference type="KEGG" id="ccro:CMC5_017860"/>
<keyword evidence="4" id="KW-0597">Phosphoprotein</keyword>
<evidence type="ECO:0000256" key="6">
    <source>
        <dbReference type="SAM" id="MobiDB-lite"/>
    </source>
</evidence>
<dbReference type="CDD" id="cd12114">
    <property type="entry name" value="A_NRPS_TlmIV_like"/>
    <property type="match status" value="1"/>
</dbReference>
<dbReference type="FunFam" id="3.40.50.980:FF:000002">
    <property type="entry name" value="Enterobactin synthetase component F"/>
    <property type="match status" value="1"/>
</dbReference>
<feature type="domain" description="Carrier" evidence="7">
    <location>
        <begin position="3191"/>
        <end position="3266"/>
    </location>
</feature>
<dbReference type="InterPro" id="IPR020806">
    <property type="entry name" value="PKS_PP-bd"/>
</dbReference>
<dbReference type="SUPFAM" id="SSF56801">
    <property type="entry name" value="Acetyl-CoA synthetase-like"/>
    <property type="match status" value="3"/>
</dbReference>
<comment type="similarity">
    <text evidence="2">Belongs to the ATP-dependent AMP-binding enzyme family.</text>
</comment>
<dbReference type="InterPro" id="IPR036736">
    <property type="entry name" value="ACP-like_sf"/>
</dbReference>
<dbReference type="Gene3D" id="2.30.38.10">
    <property type="entry name" value="Luciferase, Domain 3"/>
    <property type="match status" value="3"/>
</dbReference>
<dbReference type="InterPro" id="IPR009081">
    <property type="entry name" value="PP-bd_ACP"/>
</dbReference>
<dbReference type="FunFam" id="3.30.300.30:FF:000010">
    <property type="entry name" value="Enterobactin synthetase component F"/>
    <property type="match status" value="3"/>
</dbReference>
<sequence>MSLTQFLSNLSQLGVSLWIEGDRLRIRARKDVLTPSLRSELEARREEILAFLSHQKKNTSPQGAEISVASRDGDLKLSSGQLRFWVLDKLVPDSPLYNLFFGIRMSGPLDVSALERSVTALVTRHEVLRTVFPESNGQPRQVVLAPDAVVISHCDLTHVNEADHERALAERCSMMSRETFELARGPLLQLALVRLGPEDHALLVLQHHIISDAWSIGAFVGDLVSLYRALSAGQTPALPPLPIQYADYAQWQRARGAEMDEHRRFWGGLLAGIPRLNMPTDKPRTGNLSHRGGAFPVALPADLSDALKALVKREECTLFVALLAAYGALLHRCTGQTDFAIGTEVANRDRPELRPLIGYFVNTLALRLDFSGDPTFTELLARARTTSMEAFAHAELPFDEMVEAARVPREGADNPLFQVNLALESIATPDLEMPGMRWRPFSGTLDGSVEGTSKFELNLIVSDSPEGIAGVLEHSTDLFDTATIARWVGHLHVLLRGIVDNPGRRLSELPLLSEEERHRALVTWNATQADFPDPCLHELFEQQVVRTPDAEAVVFGQRRMSYRELNRRSNQLARILRERGARPNTLVAAVLDKGWEQVVAVLAILKAGAAYVPIDPHLPPERLRHLLEHGQVQLALTQAVHDAELTFPEGVLRFTVDVFDPTDDDDRNLDRVQGPEDLAYVIYTSGSTGLPKGVVLDHRGPANTILDLNEQFHVGPGDKVLALSALNFDLSVYDIFGLLAAGGTVVLPEPSALREPSAWAALLVAERVTIWNTVPALMEMLVDHASGHPEARIDTLRAVFMSGDWIPVTLPDRIKRLVPGAAVISMGGATEASIWSIQYPIEHVDPSWRSIPYGRPMRNQRFYVLDQALEPCPVGVEGALFIGGVGLAKGYWREEALSAASFIVHPRTGEQIYRTGDQGRYFPDGTIEFLGRRDFQVKIRGFRIELGEIESTLMSHPGVREAVVLAREDVPGDKRLVGYVVPQVADGLDPADLRALLKDRLPEYMLPSVILLIEAMPLTSNGKVDRRALPAPNPSGGGTDAEFTAPRTPTETLVAGLWADVLGVPQVSIHDDFFMLGGHSLVAIQAIGRLRSAQGFDLPLRALFEAPTVAAFSQRLDDLRRAKQGSTSLPLRRMERPAVLPLSLAQQRFWFLDQLAPGGHFYNVPAGFWLRGPLDPSLLERSVHAIAARHEALRTTFPAIEGQPQQRIAPEPTVALKLVDLSHLVAEARHIEVKRLAADAIRCPFDLAGGPLVRWLVIRLADEEHLLVLTMHHIISDGWSVGLLLQELTALYAAFRSGAPSPLPELQVQYADYVLWQRQWLDGEVREHQLAYWKQKLAGVPTALELPTDRPRPPVQRFQGAVSRFELPIALTAAITALSTREGATPFMTLLAAFNVVLSRYAGVDDLCVGTPVAGRNHAELAGLVGLFVNTLVLRTDLSGDPSFLDLVRRVRDTLLEAHEHQDVPFDQVVDALQAPRDLSRTPLFQVLFVFQEAPPQDVKAADLSVSLLDGSTDVDLTIAKFDLTLGLEKSERGMCGWLEYNTDLFDAATIDRMAGHFRTLIEGAVAAPEARISALPMLTTGERHQILGVWNDTAVDHGDERCMHALFEAQAARTPDAVAVLFEGEQLTYAELNQRANRLAHHLRDQGVGPGVLVGICAERSPELPVALFGVLKAGGAYVPLDPAYPRDRLAFMLEDTRAPLLLTQRRLLSSLPEHTARVLCLDDLGDALVSVPDEDLPSRAAADDLCYVIYTSGSTGRPKGVAISHRAIGNHMRWMQATHPLLPTDRTLQKTAFSFDAAGKEFFATLCAGATLVLPRADGHRDSAYLVRMLAEHRITFLQVVPSLLKVLLEEAEITQCTELRWLYCAGEALSVELTTRLFERLPQVRLVNTYGPTEASIDVTSWTCARGPLPPAIPIGQPMANTRIHILGPHLELVPIGVPGELYIGGTNLARGYVNRPALTADRFVVDPHCASGERLYRTGDRVRRLADGTLDFLGRIDNQVKLRGFRIELGEIETALERLPGVLEAVVTVREDVPGDRRLVAHVAQREHADLSGADLRQALGATLPEYMVPAAFVLLDALPKTPNGKVDRNRLPAPDWAHRDPGATFVAPRTPVEDVLASVWSEVLGVPRVGVHDDFFSLGGHSLLATQAMARLRACLGVELPLRALFEAPTVAALAERVEASRRTDAGMAISPLVRPPRDGELPLSFAQQRLWFLDQLEQGSPVYNLPAAVRLKGSLDAVALERSLVALGQRHETLRTSFASRQGKPFQVIASEPALRVERIDLGHLTGADQEVEVARLTRKDALRPFHLGSGPFLRVTLLALSADEHVLLLNMHHIVSDGWSIGVLVRELSALYAAFSADRVPELPELPIQYADFAQWQRDWLEGEVLDGQLAYWKQQLGGGIPALELPTDRPRPPTQTFRGAVLPVALPPALADALRALCRREGVTLYMALLAGFQALLHRVTGQDDIAIGSPIAGRTRAETEGLIGLFINTLVLRTRLSPELSFRELLRRVREVTLGAYDHQDVPFEKLVDALQPERDLSRSPLFQVMLILQNAPQPVLDLPGLTAERMELSGATSKFDLTLSLEDSDEGLRGWIEYNTDLFDAATMTRLMGHLQTLLEGAVTAPAQHLAELPILPPEERQLVVHAWNDTAVAFPEDLCVHERIAEQAARTPDAPAVIFEDRMLSYAELDRRSNQLAHHLRALGVGPERLVGVCMERSLELVVALLGVLKAGGAYVPLDPTYPAERLDFMLGDIQAKVILTQERLLAERALPGTHVLCLDAAATAAALATAPTSAPPRVASDDQLAYVIYTSGSTGRPKGAMNTHRGLRNRLLWMQQAYGLTEADAVCQKTPYSFDVSVWEFFWPLMTGARLVVARPGGHRDTAYLAELFSSQRVTTAHFVPSMLAAFVEEPSLARCTHLKRVICSGEALPFELVERFLAQSPAELHNLYGPTEASIDVTFHACQRADARRIVPIGRPIANTRIVLLDARLDPVPVGVPGELFIGGVGVGRGYVHRASLTAERFLPDPLATTPGERLYRTGDRARWLPTGELEYLGRTDHQVKLRGFRIELSEIEAVLAQHPGVREAVVLAREDRPRDVRLVAYVVASATEVTAGEGGAETGRSTAPSTTALREHLRTKLPEYMIPTAFVRLDAMPLTPSGKADRRALPAPDAAQAEERPAFVAPRTATEQALADIWTEVLQVERVGIHDSFFALGGHSLLATQVVARARDTFAVEVPLRAIFESPVLADMASLIVSCKAEQVDCGDLSEMLESLDDLSEEEVMALLAEGGGGETEDALPLDRSETRCQQETESDV</sequence>
<dbReference type="InterPro" id="IPR044894">
    <property type="entry name" value="TubC_N_sf"/>
</dbReference>
<dbReference type="InterPro" id="IPR010071">
    <property type="entry name" value="AA_adenyl_dom"/>
</dbReference>
<dbReference type="FunFam" id="1.10.1200.10:FF:000005">
    <property type="entry name" value="Nonribosomal peptide synthetase 1"/>
    <property type="match status" value="1"/>
</dbReference>
<dbReference type="Gene3D" id="1.10.1200.10">
    <property type="entry name" value="ACP-like"/>
    <property type="match status" value="3"/>
</dbReference>
<dbReference type="GO" id="GO:0044550">
    <property type="term" value="P:secondary metabolite biosynthetic process"/>
    <property type="evidence" value="ECO:0007669"/>
    <property type="project" value="UniProtKB-ARBA"/>
</dbReference>
<dbReference type="GO" id="GO:0005737">
    <property type="term" value="C:cytoplasm"/>
    <property type="evidence" value="ECO:0007669"/>
    <property type="project" value="TreeGrafter"/>
</dbReference>
<dbReference type="InterPro" id="IPR006162">
    <property type="entry name" value="Ppantetheine_attach_site"/>
</dbReference>
<dbReference type="FunFam" id="1.10.1200.10:FF:000016">
    <property type="entry name" value="Non-ribosomal peptide synthase"/>
    <property type="match status" value="2"/>
</dbReference>
<dbReference type="InterPro" id="IPR041464">
    <property type="entry name" value="TubC_N"/>
</dbReference>
<evidence type="ECO:0000313" key="8">
    <source>
        <dbReference type="EMBL" id="AKT37644.1"/>
    </source>
</evidence>
<evidence type="ECO:0000313" key="9">
    <source>
        <dbReference type="Proteomes" id="UP000067626"/>
    </source>
</evidence>
<dbReference type="SMART" id="SM00823">
    <property type="entry name" value="PKS_PP"/>
    <property type="match status" value="3"/>
</dbReference>
<dbReference type="FunFam" id="3.30.559.10:FF:000012">
    <property type="entry name" value="Non-ribosomal peptide synthetase"/>
    <property type="match status" value="2"/>
</dbReference>
<keyword evidence="3" id="KW-0596">Phosphopantetheine</keyword>
<dbReference type="GO" id="GO:0031177">
    <property type="term" value="F:phosphopantetheine binding"/>
    <property type="evidence" value="ECO:0007669"/>
    <property type="project" value="InterPro"/>
</dbReference>
<dbReference type="Gene3D" id="3.40.50.980">
    <property type="match status" value="6"/>
</dbReference>
<comment type="cofactor">
    <cofactor evidence="1">
        <name>pantetheine 4'-phosphate</name>
        <dbReference type="ChEBI" id="CHEBI:47942"/>
    </cofactor>
</comment>
<dbReference type="CDD" id="cd19531">
    <property type="entry name" value="LCL_NRPS-like"/>
    <property type="match status" value="3"/>
</dbReference>
<dbReference type="FunFam" id="3.40.50.12780:FF:000012">
    <property type="entry name" value="Non-ribosomal peptide synthetase"/>
    <property type="match status" value="3"/>
</dbReference>
<dbReference type="FunFam" id="3.30.559.30:FF:000001">
    <property type="entry name" value="Non-ribosomal peptide synthetase"/>
    <property type="match status" value="1"/>
</dbReference>
<dbReference type="OrthoDB" id="9797708at2"/>
<dbReference type="Pfam" id="PF00668">
    <property type="entry name" value="Condensation"/>
    <property type="match status" value="3"/>
</dbReference>
<dbReference type="EMBL" id="CP012159">
    <property type="protein sequence ID" value="AKT37644.1"/>
    <property type="molecule type" value="Genomic_DNA"/>
</dbReference>
<dbReference type="FunFam" id="3.40.50.980:FF:000001">
    <property type="entry name" value="Non-ribosomal peptide synthetase"/>
    <property type="match status" value="3"/>
</dbReference>
<dbReference type="InterPro" id="IPR001242">
    <property type="entry name" value="Condensation_dom"/>
</dbReference>
<name>A0A0K1E9X7_CHOCO</name>
<dbReference type="InterPro" id="IPR023213">
    <property type="entry name" value="CAT-like_dom_sf"/>
</dbReference>
<dbReference type="CDD" id="cd17646">
    <property type="entry name" value="A_NRPS_AB3403-like"/>
    <property type="match status" value="1"/>
</dbReference>
<dbReference type="FunFam" id="2.30.38.10:FF:000001">
    <property type="entry name" value="Non-ribosomal peptide synthetase PvdI"/>
    <property type="match status" value="2"/>
</dbReference>
<dbReference type="Pfam" id="PF13193">
    <property type="entry name" value="AMP-binding_C"/>
    <property type="match status" value="3"/>
</dbReference>
<dbReference type="GO" id="GO:0016874">
    <property type="term" value="F:ligase activity"/>
    <property type="evidence" value="ECO:0007669"/>
    <property type="project" value="UniProtKB-KW"/>
</dbReference>